<dbReference type="CDD" id="cd06454">
    <property type="entry name" value="KBL_like"/>
    <property type="match status" value="1"/>
</dbReference>
<evidence type="ECO:0000256" key="2">
    <source>
        <dbReference type="ARBA" id="ARBA00022679"/>
    </source>
</evidence>
<dbReference type="AlphaFoldDB" id="A0A1F5FZL2"/>
<keyword evidence="3 4" id="KW-0663">Pyridoxal phosphate</keyword>
<reference evidence="6 7" key="1">
    <citation type="journal article" date="2016" name="Nat. Commun.">
        <title>Thousands of microbial genomes shed light on interconnected biogeochemical processes in an aquifer system.</title>
        <authorList>
            <person name="Anantharaman K."/>
            <person name="Brown C.T."/>
            <person name="Hug L.A."/>
            <person name="Sharon I."/>
            <person name="Castelle C.J."/>
            <person name="Probst A.J."/>
            <person name="Thomas B.C."/>
            <person name="Singh A."/>
            <person name="Wilkins M.J."/>
            <person name="Karaoz U."/>
            <person name="Brodie E.L."/>
            <person name="Williams K.H."/>
            <person name="Hubbard S.S."/>
            <person name="Banfield J.F."/>
        </authorList>
    </citation>
    <scope>NUCLEOTIDE SEQUENCE [LARGE SCALE GENOMIC DNA]</scope>
</reference>
<accession>A0A1F5FZL2</accession>
<proteinExistence type="inferred from homology"/>
<evidence type="ECO:0000256" key="4">
    <source>
        <dbReference type="RuleBase" id="RU003693"/>
    </source>
</evidence>
<evidence type="ECO:0000313" key="7">
    <source>
        <dbReference type="Proteomes" id="UP000177921"/>
    </source>
</evidence>
<evidence type="ECO:0000256" key="1">
    <source>
        <dbReference type="ARBA" id="ARBA00001933"/>
    </source>
</evidence>
<comment type="caution">
    <text evidence="6">The sequence shown here is derived from an EMBL/GenBank/DDBJ whole genome shotgun (WGS) entry which is preliminary data.</text>
</comment>
<evidence type="ECO:0000313" key="6">
    <source>
        <dbReference type="EMBL" id="OGD85046.1"/>
    </source>
</evidence>
<dbReference type="InterPro" id="IPR050087">
    <property type="entry name" value="AON_synthase_class-II"/>
</dbReference>
<dbReference type="GO" id="GO:0016740">
    <property type="term" value="F:transferase activity"/>
    <property type="evidence" value="ECO:0007669"/>
    <property type="project" value="UniProtKB-KW"/>
</dbReference>
<dbReference type="InterPro" id="IPR015421">
    <property type="entry name" value="PyrdxlP-dep_Trfase_major"/>
</dbReference>
<protein>
    <submittedName>
        <fullName evidence="6">8-amino-7-oxononanoate synthase</fullName>
    </submittedName>
</protein>
<keyword evidence="2" id="KW-0808">Transferase</keyword>
<dbReference type="PANTHER" id="PTHR13693">
    <property type="entry name" value="CLASS II AMINOTRANSFERASE/8-AMINO-7-OXONONANOATE SYNTHASE"/>
    <property type="match status" value="1"/>
</dbReference>
<sequence length="383" mass="41260">MRPWEDPNLIVPEKKVVESAQGAWIIVNGKRVLNLCSNNYLGLAGDPKIGQAAIGAIKKYGVGPGAVRALSGNSILHEELETRFAKFKHTEAALVVQGGYIANLVAIQTLMGKEDIVISDELNHASIIDAIRLAGIKNKFIYKHNEMADLEAKLKEVGVTDKQVMIVTDGVFSMDGDIARLPQIVELAKKYNAITVVDDAHGEGVLGNGRGIVEHFGLHGQVDVEVGTLSKAFGVVGGVIAGKKQVIDYLRTKARQFLFSTGISIPDAAALIAGVTLLEESDELVKKLWENGDYLKSEFKKAGFDTGVSETPITPVMIGEETKAIEFSRELFAENVFATPIKFPMVALGKARIRVMPSAAHSKEDLDTGIAAFTAVGKKLKVI</sequence>
<dbReference type="PANTHER" id="PTHR13693:SF3">
    <property type="entry name" value="LD36009P"/>
    <property type="match status" value="1"/>
</dbReference>
<evidence type="ECO:0000256" key="3">
    <source>
        <dbReference type="ARBA" id="ARBA00022898"/>
    </source>
</evidence>
<dbReference type="GO" id="GO:0030170">
    <property type="term" value="F:pyridoxal phosphate binding"/>
    <property type="evidence" value="ECO:0007669"/>
    <property type="project" value="InterPro"/>
</dbReference>
<gene>
    <name evidence="6" type="ORF">A2618_01595</name>
</gene>
<feature type="domain" description="Aminotransferase class I/classII large" evidence="5">
    <location>
        <begin position="31"/>
        <end position="372"/>
    </location>
</feature>
<dbReference type="InterPro" id="IPR015422">
    <property type="entry name" value="PyrdxlP-dep_Trfase_small"/>
</dbReference>
<dbReference type="InterPro" id="IPR001917">
    <property type="entry name" value="Aminotrans_II_pyridoxalP_BS"/>
</dbReference>
<comment type="similarity">
    <text evidence="4">Belongs to the class-II pyridoxal-phosphate-dependent aminotransferase family.</text>
</comment>
<dbReference type="InterPro" id="IPR004839">
    <property type="entry name" value="Aminotransferase_I/II_large"/>
</dbReference>
<comment type="cofactor">
    <cofactor evidence="1 4">
        <name>pyridoxal 5'-phosphate</name>
        <dbReference type="ChEBI" id="CHEBI:597326"/>
    </cofactor>
</comment>
<dbReference type="SUPFAM" id="SSF53383">
    <property type="entry name" value="PLP-dependent transferases"/>
    <property type="match status" value="1"/>
</dbReference>
<organism evidence="6 7">
    <name type="scientific">Candidatus Collierbacteria bacterium RIFOXYD1_FULL_46_26</name>
    <dbReference type="NCBI Taxonomy" id="1817732"/>
    <lineage>
        <taxon>Bacteria</taxon>
        <taxon>Candidatus Collieribacteriota</taxon>
    </lineage>
</organism>
<dbReference type="Proteomes" id="UP000177921">
    <property type="component" value="Unassembled WGS sequence"/>
</dbReference>
<dbReference type="Pfam" id="PF00155">
    <property type="entry name" value="Aminotran_1_2"/>
    <property type="match status" value="1"/>
</dbReference>
<dbReference type="EMBL" id="MFAR01000016">
    <property type="protein sequence ID" value="OGD85046.1"/>
    <property type="molecule type" value="Genomic_DNA"/>
</dbReference>
<dbReference type="InterPro" id="IPR015424">
    <property type="entry name" value="PyrdxlP-dep_Trfase"/>
</dbReference>
<evidence type="ECO:0000259" key="5">
    <source>
        <dbReference type="Pfam" id="PF00155"/>
    </source>
</evidence>
<name>A0A1F5FZL2_9BACT</name>
<dbReference type="NCBIfam" id="NF005394">
    <property type="entry name" value="PRK06939.1"/>
    <property type="match status" value="1"/>
</dbReference>
<dbReference type="Gene3D" id="3.90.1150.10">
    <property type="entry name" value="Aspartate Aminotransferase, domain 1"/>
    <property type="match status" value="1"/>
</dbReference>
<dbReference type="Gene3D" id="3.40.640.10">
    <property type="entry name" value="Type I PLP-dependent aspartate aminotransferase-like (Major domain)"/>
    <property type="match status" value="1"/>
</dbReference>
<dbReference type="PROSITE" id="PS00599">
    <property type="entry name" value="AA_TRANSFER_CLASS_2"/>
    <property type="match status" value="1"/>
</dbReference>